<reference evidence="2 4" key="1">
    <citation type="submission" date="2014-04" db="EMBL/GenBank/DDBJ databases">
        <title>Genome assembly of Hyalangium minutum DSM 14724.</title>
        <authorList>
            <person name="Sharma G."/>
            <person name="Subramanian S."/>
        </authorList>
    </citation>
    <scope>NUCLEOTIDE SEQUENCE [LARGE SCALE GENOMIC DNA]</scope>
    <source>
        <strain evidence="2 4">DSM 14724</strain>
    </source>
</reference>
<dbReference type="EMBL" id="JMCB01000029">
    <property type="protein sequence ID" value="KFE60673.1"/>
    <property type="molecule type" value="Genomic_DNA"/>
</dbReference>
<feature type="chain" id="PRO_5007380080" description="Cytochrome c domain-containing protein" evidence="1">
    <location>
        <begin position="37"/>
        <end position="494"/>
    </location>
</feature>
<dbReference type="EMBL" id="JMCB01000040">
    <property type="protein sequence ID" value="KFE58435.1"/>
    <property type="molecule type" value="Genomic_DNA"/>
</dbReference>
<sequence length="494" mass="54392">MNAKTLTARLRRRSLSKSVLLGASMALSAVSTGALAQTTAPAPAAVAKDPAEAAALLRKPEGYKLQQNPFPDFGYMVTVDEYMQKYSDQPLFRLKTDFPTAKPKQQPDFVQKLDFRKNPLDYLLAVRDYAFDGNLPDWDPFKNAKRSWYHIPWLHPSARGPNAYPPNGGTEGFHGLIKEAQLSPLQLGPGQKGKAKGGYSVYAITLVNDMAGYTLGQMWKDPSNPDPRATDARYGGGFPPGTVFAKLLFTDAPQGTDKLPFLENPLQWTAYITENFTSKKRVVGKVNLLQMDIAVRDVRAEGPDGTGWVFGTFAYNGQVNNPNKFLNLVPVGITWGNDPQNTVNTTNPFPPTETKVNPELKQTIIFPSPQLPPQHLGWNGRLNGPADLNTTSCLSCHIAAQYPAVTALVPPSAAPAGGKEPPKDGGTKEWMQWFQNVPAATSMDPRVYSTDFSFQVAISLENFYEAKRRLQEGSYASDYQLDRVPLVRDGLPRQ</sequence>
<proteinExistence type="predicted"/>
<feature type="signal peptide" evidence="1">
    <location>
        <begin position="1"/>
        <end position="36"/>
    </location>
</feature>
<evidence type="ECO:0008006" key="5">
    <source>
        <dbReference type="Google" id="ProtNLM"/>
    </source>
</evidence>
<keyword evidence="1" id="KW-0732">Signal</keyword>
<dbReference type="OrthoDB" id="8830878at2"/>
<gene>
    <name evidence="3" type="ORF">DB31_4855</name>
    <name evidence="2" type="ORF">DB31_6701</name>
</gene>
<evidence type="ECO:0000313" key="4">
    <source>
        <dbReference type="Proteomes" id="UP000028725"/>
    </source>
</evidence>
<evidence type="ECO:0000256" key="1">
    <source>
        <dbReference type="SAM" id="SignalP"/>
    </source>
</evidence>
<dbReference type="Proteomes" id="UP000028725">
    <property type="component" value="Unassembled WGS sequence"/>
</dbReference>
<organism evidence="2 4">
    <name type="scientific">Hyalangium minutum</name>
    <dbReference type="NCBI Taxonomy" id="394096"/>
    <lineage>
        <taxon>Bacteria</taxon>
        <taxon>Pseudomonadati</taxon>
        <taxon>Myxococcota</taxon>
        <taxon>Myxococcia</taxon>
        <taxon>Myxococcales</taxon>
        <taxon>Cystobacterineae</taxon>
        <taxon>Archangiaceae</taxon>
        <taxon>Hyalangium</taxon>
    </lineage>
</organism>
<protein>
    <recommendedName>
        <fullName evidence="5">Cytochrome c domain-containing protein</fullName>
    </recommendedName>
</protein>
<comment type="caution">
    <text evidence="2">The sequence shown here is derived from an EMBL/GenBank/DDBJ whole genome shotgun (WGS) entry which is preliminary data.</text>
</comment>
<evidence type="ECO:0000313" key="3">
    <source>
        <dbReference type="EMBL" id="KFE60673.1"/>
    </source>
</evidence>
<keyword evidence="4" id="KW-1185">Reference proteome</keyword>
<dbReference type="AlphaFoldDB" id="A0A085VSM2"/>
<name>A0A085VSM2_9BACT</name>
<accession>A0A085VSM2</accession>
<dbReference type="PATRIC" id="fig|394096.3.peg.8584"/>
<evidence type="ECO:0000313" key="2">
    <source>
        <dbReference type="EMBL" id="KFE58435.1"/>
    </source>
</evidence>
<dbReference type="RefSeq" id="WP_157232434.1">
    <property type="nucleotide sequence ID" value="NZ_JMCB01000029.1"/>
</dbReference>